<dbReference type="OrthoDB" id="9785707at2"/>
<dbReference type="PANTHER" id="PTHR43022:SF1">
    <property type="entry name" value="PROTEIN SMF"/>
    <property type="match status" value="1"/>
</dbReference>
<organism evidence="3 4">
    <name type="scientific">Propionicimonas paludicola</name>
    <dbReference type="NCBI Taxonomy" id="185243"/>
    <lineage>
        <taxon>Bacteria</taxon>
        <taxon>Bacillati</taxon>
        <taxon>Actinomycetota</taxon>
        <taxon>Actinomycetes</taxon>
        <taxon>Propionibacteriales</taxon>
        <taxon>Nocardioidaceae</taxon>
        <taxon>Propionicimonas</taxon>
    </lineage>
</organism>
<comment type="similarity">
    <text evidence="1">Belongs to the DprA/Smf family.</text>
</comment>
<evidence type="ECO:0000256" key="1">
    <source>
        <dbReference type="ARBA" id="ARBA00006525"/>
    </source>
</evidence>
<dbReference type="AlphaFoldDB" id="A0A2A9CQQ9"/>
<dbReference type="Pfam" id="PF02481">
    <property type="entry name" value="DNA_processg_A"/>
    <property type="match status" value="1"/>
</dbReference>
<dbReference type="GO" id="GO:0009294">
    <property type="term" value="P:DNA-mediated transformation"/>
    <property type="evidence" value="ECO:0007669"/>
    <property type="project" value="InterPro"/>
</dbReference>
<evidence type="ECO:0000259" key="2">
    <source>
        <dbReference type="Pfam" id="PF02481"/>
    </source>
</evidence>
<dbReference type="PANTHER" id="PTHR43022">
    <property type="entry name" value="PROTEIN SMF"/>
    <property type="match status" value="1"/>
</dbReference>
<gene>
    <name evidence="3" type="ORF">ATK74_0994</name>
</gene>
<dbReference type="InterPro" id="IPR057666">
    <property type="entry name" value="DrpA_SLOG"/>
</dbReference>
<proteinExistence type="inferred from homology"/>
<protein>
    <submittedName>
        <fullName evidence="3">DNA processing protein</fullName>
    </submittedName>
</protein>
<feature type="domain" description="Smf/DprA SLOG" evidence="2">
    <location>
        <begin position="69"/>
        <end position="289"/>
    </location>
</feature>
<dbReference type="Gene3D" id="3.40.50.450">
    <property type="match status" value="1"/>
</dbReference>
<dbReference type="RefSeq" id="WP_098459993.1">
    <property type="nucleotide sequence ID" value="NZ_PDJC01000001.1"/>
</dbReference>
<dbReference type="InterPro" id="IPR003488">
    <property type="entry name" value="DprA"/>
</dbReference>
<dbReference type="Proteomes" id="UP000226079">
    <property type="component" value="Unassembled WGS sequence"/>
</dbReference>
<comment type="caution">
    <text evidence="3">The sequence shown here is derived from an EMBL/GenBank/DDBJ whole genome shotgun (WGS) entry which is preliminary data.</text>
</comment>
<dbReference type="EMBL" id="PDJC01000001">
    <property type="protein sequence ID" value="PFG16456.1"/>
    <property type="molecule type" value="Genomic_DNA"/>
</dbReference>
<name>A0A2A9CQQ9_9ACTN</name>
<evidence type="ECO:0000313" key="4">
    <source>
        <dbReference type="Proteomes" id="UP000226079"/>
    </source>
</evidence>
<accession>A0A2A9CQQ9</accession>
<reference evidence="3 4" key="1">
    <citation type="submission" date="2017-10" db="EMBL/GenBank/DDBJ databases">
        <title>Sequencing the genomes of 1000 actinobacteria strains.</title>
        <authorList>
            <person name="Klenk H.-P."/>
        </authorList>
    </citation>
    <scope>NUCLEOTIDE SEQUENCE [LARGE SCALE GENOMIC DNA]</scope>
    <source>
        <strain evidence="3 4">DSM 15597</strain>
    </source>
</reference>
<dbReference type="SUPFAM" id="SSF102405">
    <property type="entry name" value="MCP/YpsA-like"/>
    <property type="match status" value="1"/>
</dbReference>
<dbReference type="NCBIfam" id="TIGR00732">
    <property type="entry name" value="dprA"/>
    <property type="match status" value="1"/>
</dbReference>
<keyword evidence="4" id="KW-1185">Reference proteome</keyword>
<evidence type="ECO:0000313" key="3">
    <source>
        <dbReference type="EMBL" id="PFG16456.1"/>
    </source>
</evidence>
<sequence>MDERLARMCLAAVVEPGRPGVGRLLDEFGAEATWQAMVTGAESSTLAQRARRVDPEALAAATRSLGLRFLTPSDPQWPTRLGDLEDCEPVNELSGVPIGLWLGGPADLAELCHKAVSIVGSRASTGYGDTVAAEIAAELSEGGRTVISGGAYGIDAAAHRGCLAGRSPSIAVLAGGLDEAYPSGHRPLFERIAEKGLLVSELAPGEHPTRVRFLARNRLIAALSPGTVLVEAAARSGARNTVTWANVLARVVMAVPGPVTSATSVTPHRLIRDAEAILVSCAADIVELLDPMGRARRWDSGDHRVTDGLDPTLLRLFEVIPGRGSLPASELALRADCSLPACLAGLEELIQLQLVAQDPSGAWRLAPGVTRRRTAG</sequence>